<protein>
    <submittedName>
        <fullName evidence="4">Probable serine/threonine-protein kinase PBL7</fullName>
    </submittedName>
</protein>
<name>A0A6L2K644_TANCI</name>
<proteinExistence type="predicted"/>
<evidence type="ECO:0000313" key="4">
    <source>
        <dbReference type="EMBL" id="GEU44187.1"/>
    </source>
</evidence>
<dbReference type="Gene3D" id="3.30.200.20">
    <property type="entry name" value="Phosphorylase Kinase, domain 1"/>
    <property type="match status" value="1"/>
</dbReference>
<dbReference type="AlphaFoldDB" id="A0A6L2K644"/>
<dbReference type="EMBL" id="BKCJ010001810">
    <property type="protein sequence ID" value="GEU44187.1"/>
    <property type="molecule type" value="Genomic_DNA"/>
</dbReference>
<keyword evidence="4" id="KW-0418">Kinase</keyword>
<accession>A0A6L2K644</accession>
<evidence type="ECO:0000256" key="2">
    <source>
        <dbReference type="ARBA" id="ARBA00022527"/>
    </source>
</evidence>
<comment type="caution">
    <text evidence="4">The sequence shown here is derived from an EMBL/GenBank/DDBJ whole genome shotgun (WGS) entry which is preliminary data.</text>
</comment>
<dbReference type="SUPFAM" id="SSF56112">
    <property type="entry name" value="Protein kinase-like (PK-like)"/>
    <property type="match status" value="1"/>
</dbReference>
<dbReference type="PANTHER" id="PTHR47985:SF23">
    <property type="entry name" value="OS07G0695300 PROTEIN"/>
    <property type="match status" value="1"/>
</dbReference>
<keyword evidence="3" id="KW-0472">Membrane</keyword>
<dbReference type="GO" id="GO:0004674">
    <property type="term" value="F:protein serine/threonine kinase activity"/>
    <property type="evidence" value="ECO:0007669"/>
    <property type="project" value="UniProtKB-KW"/>
</dbReference>
<evidence type="ECO:0000256" key="3">
    <source>
        <dbReference type="ARBA" id="ARBA00023136"/>
    </source>
</evidence>
<dbReference type="InterPro" id="IPR011009">
    <property type="entry name" value="Kinase-like_dom_sf"/>
</dbReference>
<dbReference type="PANTHER" id="PTHR47985">
    <property type="entry name" value="OS07G0668900 PROTEIN"/>
    <property type="match status" value="1"/>
</dbReference>
<sequence>MQKGFMPVGVDSSLEYKSKITSSLGVSKEALKDVGCTHIATHTFTFREVTAAAKNFRADCLLGEGWFGRVYRGRLESTNQDLLGSFEKKVEVTYEPGDDTSNSFYLSKMGKKGSSSSLGRIIEAWPLIDGAELGITCIIMDKSVKNAFSFTVDCFHLKKDYGLGEREAQWATDQCTLHGL</sequence>
<keyword evidence="4" id="KW-0808">Transferase</keyword>
<gene>
    <name evidence="4" type="ORF">Tci_016165</name>
</gene>
<comment type="subcellular location">
    <subcellularLocation>
        <location evidence="1">Membrane</location>
    </subcellularLocation>
</comment>
<organism evidence="4">
    <name type="scientific">Tanacetum cinerariifolium</name>
    <name type="common">Dalmatian daisy</name>
    <name type="synonym">Chrysanthemum cinerariifolium</name>
    <dbReference type="NCBI Taxonomy" id="118510"/>
    <lineage>
        <taxon>Eukaryota</taxon>
        <taxon>Viridiplantae</taxon>
        <taxon>Streptophyta</taxon>
        <taxon>Embryophyta</taxon>
        <taxon>Tracheophyta</taxon>
        <taxon>Spermatophyta</taxon>
        <taxon>Magnoliopsida</taxon>
        <taxon>eudicotyledons</taxon>
        <taxon>Gunneridae</taxon>
        <taxon>Pentapetalae</taxon>
        <taxon>asterids</taxon>
        <taxon>campanulids</taxon>
        <taxon>Asterales</taxon>
        <taxon>Asteraceae</taxon>
        <taxon>Asteroideae</taxon>
        <taxon>Anthemideae</taxon>
        <taxon>Anthemidinae</taxon>
        <taxon>Tanacetum</taxon>
    </lineage>
</organism>
<keyword evidence="2" id="KW-0723">Serine/threonine-protein kinase</keyword>
<dbReference type="GO" id="GO:0016020">
    <property type="term" value="C:membrane"/>
    <property type="evidence" value="ECO:0007669"/>
    <property type="project" value="UniProtKB-SubCell"/>
</dbReference>
<evidence type="ECO:0000256" key="1">
    <source>
        <dbReference type="ARBA" id="ARBA00004370"/>
    </source>
</evidence>
<reference evidence="4" key="1">
    <citation type="journal article" date="2019" name="Sci. Rep.">
        <title>Draft genome of Tanacetum cinerariifolium, the natural source of mosquito coil.</title>
        <authorList>
            <person name="Yamashiro T."/>
            <person name="Shiraishi A."/>
            <person name="Satake H."/>
            <person name="Nakayama K."/>
        </authorList>
    </citation>
    <scope>NUCLEOTIDE SEQUENCE</scope>
</reference>